<dbReference type="Proteomes" id="UP000076858">
    <property type="component" value="Unassembled WGS sequence"/>
</dbReference>
<feature type="non-terminal residue" evidence="2">
    <location>
        <position position="1"/>
    </location>
</feature>
<comment type="caution">
    <text evidence="2">The sequence shown here is derived from an EMBL/GenBank/DDBJ whole genome shotgun (WGS) entry which is preliminary data.</text>
</comment>
<reference evidence="2 3" key="1">
    <citation type="submission" date="2016-03" db="EMBL/GenBank/DDBJ databases">
        <title>EvidentialGene: Evidence-directed Construction of Genes on Genomes.</title>
        <authorList>
            <person name="Gilbert D.G."/>
            <person name="Choi J.-H."/>
            <person name="Mockaitis K."/>
            <person name="Colbourne J."/>
            <person name="Pfrender M."/>
        </authorList>
    </citation>
    <scope>NUCLEOTIDE SEQUENCE [LARGE SCALE GENOMIC DNA]</scope>
    <source>
        <strain evidence="2 3">Xinb3</strain>
        <tissue evidence="2">Complete organism</tissue>
    </source>
</reference>
<dbReference type="AlphaFoldDB" id="A0A164GZJ8"/>
<gene>
    <name evidence="2" type="ORF">APZ42_004551</name>
</gene>
<evidence type="ECO:0000256" key="1">
    <source>
        <dbReference type="SAM" id="MobiDB-lite"/>
    </source>
</evidence>
<keyword evidence="3" id="KW-1185">Reference proteome</keyword>
<evidence type="ECO:0000313" key="3">
    <source>
        <dbReference type="Proteomes" id="UP000076858"/>
    </source>
</evidence>
<proteinExistence type="predicted"/>
<name>A0A164GZJ8_9CRUS</name>
<organism evidence="2 3">
    <name type="scientific">Daphnia magna</name>
    <dbReference type="NCBI Taxonomy" id="35525"/>
    <lineage>
        <taxon>Eukaryota</taxon>
        <taxon>Metazoa</taxon>
        <taxon>Ecdysozoa</taxon>
        <taxon>Arthropoda</taxon>
        <taxon>Crustacea</taxon>
        <taxon>Branchiopoda</taxon>
        <taxon>Diplostraca</taxon>
        <taxon>Cladocera</taxon>
        <taxon>Anomopoda</taxon>
        <taxon>Daphniidae</taxon>
        <taxon>Daphnia</taxon>
    </lineage>
</organism>
<feature type="region of interest" description="Disordered" evidence="1">
    <location>
        <begin position="28"/>
        <end position="50"/>
    </location>
</feature>
<protein>
    <submittedName>
        <fullName evidence="2">Uncharacterized protein</fullName>
    </submittedName>
</protein>
<accession>A0A164GZJ8</accession>
<sequence length="69" mass="7602">TRSSRSPWDHWDIEDRRGSNEIVEVAVGPPGHRGSPPSPVIHAHEDDGKTEDGTVEYCPFGICLVHSLL</sequence>
<dbReference type="EMBL" id="LRGB01013344">
    <property type="protein sequence ID" value="KZR99539.1"/>
    <property type="molecule type" value="Genomic_DNA"/>
</dbReference>
<evidence type="ECO:0000313" key="2">
    <source>
        <dbReference type="EMBL" id="KZR99539.1"/>
    </source>
</evidence>